<dbReference type="RefSeq" id="WP_156857084.1">
    <property type="nucleotide sequence ID" value="NZ_BMOS01000008.1"/>
</dbReference>
<evidence type="ECO:0000313" key="4">
    <source>
        <dbReference type="Proteomes" id="UP000624041"/>
    </source>
</evidence>
<comment type="caution">
    <text evidence="3">The sequence shown here is derived from an EMBL/GenBank/DDBJ whole genome shotgun (WGS) entry which is preliminary data.</text>
</comment>
<protein>
    <recommendedName>
        <fullName evidence="2">DUF1648 domain-containing protein</fullName>
    </recommendedName>
</protein>
<proteinExistence type="predicted"/>
<reference evidence="3" key="2">
    <citation type="submission" date="2020-09" db="EMBL/GenBank/DDBJ databases">
        <authorList>
            <person name="Sun Q."/>
            <person name="Ohkuma M."/>
        </authorList>
    </citation>
    <scope>NUCLEOTIDE SEQUENCE</scope>
    <source>
        <strain evidence="3">JCM 17251</strain>
    </source>
</reference>
<feature type="transmembrane region" description="Helical" evidence="1">
    <location>
        <begin position="58"/>
        <end position="80"/>
    </location>
</feature>
<dbReference type="AlphaFoldDB" id="A0A917XWX2"/>
<keyword evidence="1" id="KW-1133">Transmembrane helix</keyword>
<feature type="transmembrane region" description="Helical" evidence="1">
    <location>
        <begin position="117"/>
        <end position="134"/>
    </location>
</feature>
<evidence type="ECO:0000256" key="1">
    <source>
        <dbReference type="SAM" id="Phobius"/>
    </source>
</evidence>
<gene>
    <name evidence="3" type="ORF">GCM10007971_15500</name>
</gene>
<evidence type="ECO:0000259" key="2">
    <source>
        <dbReference type="Pfam" id="PF07853"/>
    </source>
</evidence>
<keyword evidence="1" id="KW-0472">Membrane</keyword>
<keyword evidence="1" id="KW-0812">Transmembrane</keyword>
<dbReference type="Pfam" id="PF07853">
    <property type="entry name" value="DUF1648"/>
    <property type="match status" value="1"/>
</dbReference>
<feature type="domain" description="DUF1648" evidence="2">
    <location>
        <begin position="21"/>
        <end position="64"/>
    </location>
</feature>
<accession>A0A917XWX2</accession>
<sequence>MWRNIRQYYSPVLDLLTFIVMFSMITYVSISYSKLPTEIPIHFNMAGEADGWGHKGTLFGLILLNFHTVLLCFVLNYYLIIRSDKADSLQFMNIPFLKKEELTEGEIHTVKRNTARMLAVSNLAISLTFASVYYDIIQNGLGKENGLGFGVEVMIILVFFPFIYYTLKIYRNLKIGPFRNRT</sequence>
<keyword evidence="4" id="KW-1185">Reference proteome</keyword>
<feature type="transmembrane region" description="Helical" evidence="1">
    <location>
        <begin position="12"/>
        <end position="30"/>
    </location>
</feature>
<dbReference type="EMBL" id="BMOS01000008">
    <property type="protein sequence ID" value="GGN56079.1"/>
    <property type="molecule type" value="Genomic_DNA"/>
</dbReference>
<dbReference type="InterPro" id="IPR012867">
    <property type="entry name" value="DUF1648"/>
</dbReference>
<feature type="transmembrane region" description="Helical" evidence="1">
    <location>
        <begin position="146"/>
        <end position="167"/>
    </location>
</feature>
<organism evidence="3 4">
    <name type="scientific">Oceanobacillus indicireducens</name>
    <dbReference type="NCBI Taxonomy" id="1004261"/>
    <lineage>
        <taxon>Bacteria</taxon>
        <taxon>Bacillati</taxon>
        <taxon>Bacillota</taxon>
        <taxon>Bacilli</taxon>
        <taxon>Bacillales</taxon>
        <taxon>Bacillaceae</taxon>
        <taxon>Oceanobacillus</taxon>
    </lineage>
</organism>
<dbReference type="Proteomes" id="UP000624041">
    <property type="component" value="Unassembled WGS sequence"/>
</dbReference>
<name>A0A917XWX2_9BACI</name>
<evidence type="ECO:0000313" key="3">
    <source>
        <dbReference type="EMBL" id="GGN56079.1"/>
    </source>
</evidence>
<reference evidence="3" key="1">
    <citation type="journal article" date="2014" name="Int. J. Syst. Evol. Microbiol.">
        <title>Complete genome sequence of Corynebacterium casei LMG S-19264T (=DSM 44701T), isolated from a smear-ripened cheese.</title>
        <authorList>
            <consortium name="US DOE Joint Genome Institute (JGI-PGF)"/>
            <person name="Walter F."/>
            <person name="Albersmeier A."/>
            <person name="Kalinowski J."/>
            <person name="Ruckert C."/>
        </authorList>
    </citation>
    <scope>NUCLEOTIDE SEQUENCE</scope>
    <source>
        <strain evidence="3">JCM 17251</strain>
    </source>
</reference>